<dbReference type="SUPFAM" id="SSF53474">
    <property type="entry name" value="alpha/beta-Hydrolases"/>
    <property type="match status" value="1"/>
</dbReference>
<name>A0ABR3QYJ4_9PLEO</name>
<dbReference type="InterPro" id="IPR029058">
    <property type="entry name" value="AB_hydrolase_fold"/>
</dbReference>
<dbReference type="PANTHER" id="PTHR43329">
    <property type="entry name" value="EPOXIDE HYDROLASE"/>
    <property type="match status" value="1"/>
</dbReference>
<protein>
    <recommendedName>
        <fullName evidence="1">AB hydrolase-1 domain-containing protein</fullName>
    </recommendedName>
</protein>
<reference evidence="2 3" key="1">
    <citation type="submission" date="2024-02" db="EMBL/GenBank/DDBJ databases">
        <title>De novo assembly and annotation of 12 fungi associated with fruit tree decline syndrome in Ontario, Canada.</title>
        <authorList>
            <person name="Sulman M."/>
            <person name="Ellouze W."/>
            <person name="Ilyukhin E."/>
        </authorList>
    </citation>
    <scope>NUCLEOTIDE SEQUENCE [LARGE SCALE GENOMIC DNA]</scope>
    <source>
        <strain evidence="2 3">M42-189</strain>
    </source>
</reference>
<keyword evidence="3" id="KW-1185">Reference proteome</keyword>
<comment type="caution">
    <text evidence="2">The sequence shown here is derived from an EMBL/GenBank/DDBJ whole genome shotgun (WGS) entry which is preliminary data.</text>
</comment>
<organism evidence="2 3">
    <name type="scientific">Paraconiothyrium brasiliense</name>
    <dbReference type="NCBI Taxonomy" id="300254"/>
    <lineage>
        <taxon>Eukaryota</taxon>
        <taxon>Fungi</taxon>
        <taxon>Dikarya</taxon>
        <taxon>Ascomycota</taxon>
        <taxon>Pezizomycotina</taxon>
        <taxon>Dothideomycetes</taxon>
        <taxon>Pleosporomycetidae</taxon>
        <taxon>Pleosporales</taxon>
        <taxon>Massarineae</taxon>
        <taxon>Didymosphaeriaceae</taxon>
        <taxon>Paraconiothyrium</taxon>
    </lineage>
</organism>
<gene>
    <name evidence="2" type="ORF">SLS60_008811</name>
</gene>
<dbReference type="Pfam" id="PF12697">
    <property type="entry name" value="Abhydrolase_6"/>
    <property type="match status" value="1"/>
</dbReference>
<sequence length="324" mass="35387">MSASAISVQDEKLKSLGLQKMTVNREQVVSYSRGLGAASEQNPVLVLIHGYPQSSYMWRHLVALLPSDAPIFAPDLPGYGASAPIEDNSKYSVGSTILAALLTEAKRTSSKSQQNLPVVLIGHDRGARIAHHLAVQGFDGVDIKGVCLIDIVPTTVQWEASAKNPAEVVGYFHWPLLANVDLANRLITAFGPGNWCEEMCLRWAGKNSSGLASFKADDSLAVYRGFFEQPHTLDASNKDYEAGATVDVDVEKGWREEGKKIGAKTLVVYSERYIGKRYDFPKVWSEWVDGKVEFHALGGDVGHFGAEEAPKETAEALKKWLKGL</sequence>
<accession>A0ABR3QYJ4</accession>
<dbReference type="Proteomes" id="UP001521785">
    <property type="component" value="Unassembled WGS sequence"/>
</dbReference>
<evidence type="ECO:0000313" key="2">
    <source>
        <dbReference type="EMBL" id="KAL1597229.1"/>
    </source>
</evidence>
<evidence type="ECO:0000313" key="3">
    <source>
        <dbReference type="Proteomes" id="UP001521785"/>
    </source>
</evidence>
<evidence type="ECO:0000259" key="1">
    <source>
        <dbReference type="Pfam" id="PF12697"/>
    </source>
</evidence>
<dbReference type="Gene3D" id="3.40.50.1820">
    <property type="entry name" value="alpha/beta hydrolase"/>
    <property type="match status" value="1"/>
</dbReference>
<proteinExistence type="predicted"/>
<feature type="domain" description="AB hydrolase-1" evidence="1">
    <location>
        <begin position="45"/>
        <end position="316"/>
    </location>
</feature>
<dbReference type="EMBL" id="JAKJXO020000013">
    <property type="protein sequence ID" value="KAL1597229.1"/>
    <property type="molecule type" value="Genomic_DNA"/>
</dbReference>
<dbReference type="InterPro" id="IPR000073">
    <property type="entry name" value="AB_hydrolase_1"/>
</dbReference>